<organism evidence="2 3">
    <name type="scientific">Mycobacterium talmoniae</name>
    <dbReference type="NCBI Taxonomy" id="1858794"/>
    <lineage>
        <taxon>Bacteria</taxon>
        <taxon>Bacillati</taxon>
        <taxon>Actinomycetota</taxon>
        <taxon>Actinomycetes</taxon>
        <taxon>Mycobacteriales</taxon>
        <taxon>Mycobacteriaceae</taxon>
        <taxon>Mycobacterium</taxon>
    </lineage>
</organism>
<feature type="compositionally biased region" description="Polar residues" evidence="1">
    <location>
        <begin position="41"/>
        <end position="58"/>
    </location>
</feature>
<dbReference type="EMBL" id="PPEA01000848">
    <property type="protein sequence ID" value="PQM44325.1"/>
    <property type="molecule type" value="Genomic_DNA"/>
</dbReference>
<name>A0A2S8BCF5_9MYCO</name>
<reference evidence="2 3" key="1">
    <citation type="journal article" date="2017" name="Int. J. Syst. Evol. Microbiol.">
        <title>Mycobacterium talmoniae sp. nov., a slowly growing mycobacterium isolated from human respiratory samples.</title>
        <authorList>
            <person name="Davidson R.M."/>
            <person name="DeGroote M.A."/>
            <person name="Marola J.L."/>
            <person name="Buss S."/>
            <person name="Jones V."/>
            <person name="McNeil M.R."/>
            <person name="Freifeld A.G."/>
            <person name="Elaine Epperson L."/>
            <person name="Hasan N.A."/>
            <person name="Jackson M."/>
            <person name="Iwen P.C."/>
            <person name="Salfinger M."/>
            <person name="Strong M."/>
        </authorList>
    </citation>
    <scope>NUCLEOTIDE SEQUENCE [LARGE SCALE GENOMIC DNA]</scope>
    <source>
        <strain evidence="2 3">ATCC BAA-2683</strain>
    </source>
</reference>
<feature type="compositionally biased region" description="Low complexity" evidence="1">
    <location>
        <begin position="22"/>
        <end position="36"/>
    </location>
</feature>
<evidence type="ECO:0000313" key="3">
    <source>
        <dbReference type="Proteomes" id="UP000238296"/>
    </source>
</evidence>
<proteinExistence type="predicted"/>
<dbReference type="AlphaFoldDB" id="A0A2S8BCF5"/>
<dbReference type="Proteomes" id="UP000238296">
    <property type="component" value="Unassembled WGS sequence"/>
</dbReference>
<accession>A0A2S8BCF5</accession>
<comment type="caution">
    <text evidence="2">The sequence shown here is derived from an EMBL/GenBank/DDBJ whole genome shotgun (WGS) entry which is preliminary data.</text>
</comment>
<sequence length="68" mass="7176">MSPLRVPITSPSSGVRPIEVSTATPPRTADADAPLPKCSTMVFSSDSGRPSTSATRPETYSCEVPWNP</sequence>
<evidence type="ECO:0000313" key="2">
    <source>
        <dbReference type="EMBL" id="PQM44325.1"/>
    </source>
</evidence>
<feature type="region of interest" description="Disordered" evidence="1">
    <location>
        <begin position="1"/>
        <end position="68"/>
    </location>
</feature>
<gene>
    <name evidence="2" type="ORF">C1Y40_05518</name>
</gene>
<protein>
    <submittedName>
        <fullName evidence="2">Uncharacterized protein</fullName>
    </submittedName>
</protein>
<evidence type="ECO:0000256" key="1">
    <source>
        <dbReference type="SAM" id="MobiDB-lite"/>
    </source>
</evidence>